<keyword evidence="2" id="KW-1185">Reference proteome</keyword>
<evidence type="ECO:0000313" key="1">
    <source>
        <dbReference type="EMBL" id="KVI07552.1"/>
    </source>
</evidence>
<dbReference type="InterPro" id="IPR043132">
    <property type="entry name" value="BCAT-like_C"/>
</dbReference>
<keyword evidence="1" id="KW-0032">Aminotransferase</keyword>
<dbReference type="PANTHER" id="PTHR47703">
    <property type="entry name" value="D-AMINOACID AMINOTRANSFERASE-LIKE PLP-DEPENDENT ENZYMES SUPERFAMILY PROTEIN"/>
    <property type="match status" value="1"/>
</dbReference>
<dbReference type="Gene3D" id="3.30.470.10">
    <property type="match status" value="1"/>
</dbReference>
<dbReference type="PANTHER" id="PTHR47703:SF2">
    <property type="entry name" value="D-AMINOACID AMINOTRANSFERASE-LIKE PLP-DEPENDENT ENZYMES SUPERFAMILY PROTEIN"/>
    <property type="match status" value="1"/>
</dbReference>
<reference evidence="1 2" key="1">
    <citation type="journal article" date="2016" name="Sci. Rep.">
        <title>The genome sequence of the outbreeding globe artichoke constructed de novo incorporating a phase-aware low-pass sequencing strategy of F1 progeny.</title>
        <authorList>
            <person name="Scaglione D."/>
            <person name="Reyes-Chin-Wo S."/>
            <person name="Acquadro A."/>
            <person name="Froenicke L."/>
            <person name="Portis E."/>
            <person name="Beitel C."/>
            <person name="Tirone M."/>
            <person name="Mauro R."/>
            <person name="Lo Monaco A."/>
            <person name="Mauromicale G."/>
            <person name="Faccioli P."/>
            <person name="Cattivelli L."/>
            <person name="Rieseberg L."/>
            <person name="Michelmore R."/>
            <person name="Lanteri S."/>
        </authorList>
    </citation>
    <scope>NUCLEOTIDE SEQUENCE [LARGE SCALE GENOMIC DNA]</scope>
    <source>
        <strain evidence="1">2C</strain>
    </source>
</reference>
<comment type="caution">
    <text evidence="1">The sequence shown here is derived from an EMBL/GenBank/DDBJ whole genome shotgun (WGS) entry which is preliminary data.</text>
</comment>
<protein>
    <submittedName>
        <fullName evidence="1">Aminotransferase, class IV</fullName>
    </submittedName>
</protein>
<dbReference type="Pfam" id="PF01063">
    <property type="entry name" value="Aminotran_4"/>
    <property type="match status" value="1"/>
</dbReference>
<organism evidence="1 2">
    <name type="scientific">Cynara cardunculus var. scolymus</name>
    <name type="common">Globe artichoke</name>
    <name type="synonym">Cynara scolymus</name>
    <dbReference type="NCBI Taxonomy" id="59895"/>
    <lineage>
        <taxon>Eukaryota</taxon>
        <taxon>Viridiplantae</taxon>
        <taxon>Streptophyta</taxon>
        <taxon>Embryophyta</taxon>
        <taxon>Tracheophyta</taxon>
        <taxon>Spermatophyta</taxon>
        <taxon>Magnoliopsida</taxon>
        <taxon>eudicotyledons</taxon>
        <taxon>Gunneridae</taxon>
        <taxon>Pentapetalae</taxon>
        <taxon>asterids</taxon>
        <taxon>campanulids</taxon>
        <taxon>Asterales</taxon>
        <taxon>Asteraceae</taxon>
        <taxon>Carduoideae</taxon>
        <taxon>Cardueae</taxon>
        <taxon>Carduinae</taxon>
        <taxon>Cynara</taxon>
    </lineage>
</organism>
<dbReference type="EMBL" id="LEKV01001503">
    <property type="protein sequence ID" value="KVI07552.1"/>
    <property type="molecule type" value="Genomic_DNA"/>
</dbReference>
<accession>A0A103YEE5</accession>
<proteinExistence type="predicted"/>
<name>A0A103YEE5_CYNCS</name>
<dbReference type="InterPro" id="IPR043131">
    <property type="entry name" value="BCAT-like_N"/>
</dbReference>
<dbReference type="Gramene" id="KVI07552">
    <property type="protein sequence ID" value="KVI07552"/>
    <property type="gene ID" value="Ccrd_014124"/>
</dbReference>
<dbReference type="Gene3D" id="3.20.10.10">
    <property type="entry name" value="D-amino Acid Aminotransferase, subunit A, domain 2"/>
    <property type="match status" value="1"/>
</dbReference>
<sequence length="352" mass="39876">MSGSMFIFVNGVASPTSAPPVSKLLESHPGAYTTFRTHNDGLEFLFWERHLRRLANSARILFYSCPKLLFQSGINSNSVALHQMKPLEWDSFIQSSVNDSMKKAIPCALKERRNETELAFTALVSGNLKKLIQNEKVGEEDIHRVFDMRLHVSLYAPLVFGVRTNGAHLAVVGNGRKTANAKYSNWVRMRKPLEKLRPPSATELLLSNDGDRILEGCLTNFFVLCHKDSLEEDNGCTEKKLVKSKYDHSIELQTAPISDGVLPGVIREVSMSENWNPDSRSCSIMVQASLVGRSIYYKYHVETIRVPSSWNSLGSKTWKDVMWEEKRFEIFILMTILFPIPGGSWEHNRVNP</sequence>
<dbReference type="SUPFAM" id="SSF56752">
    <property type="entry name" value="D-aminoacid aminotransferase-like PLP-dependent enzymes"/>
    <property type="match status" value="2"/>
</dbReference>
<feature type="non-terminal residue" evidence="1">
    <location>
        <position position="352"/>
    </location>
</feature>
<dbReference type="AlphaFoldDB" id="A0A103YEE5"/>
<dbReference type="Proteomes" id="UP000243975">
    <property type="component" value="Unassembled WGS sequence"/>
</dbReference>
<evidence type="ECO:0000313" key="2">
    <source>
        <dbReference type="Proteomes" id="UP000243975"/>
    </source>
</evidence>
<dbReference type="InterPro" id="IPR001544">
    <property type="entry name" value="Aminotrans_IV"/>
</dbReference>
<dbReference type="OMA" id="VLCHIGL"/>
<dbReference type="GO" id="GO:0008483">
    <property type="term" value="F:transaminase activity"/>
    <property type="evidence" value="ECO:0007669"/>
    <property type="project" value="UniProtKB-KW"/>
</dbReference>
<keyword evidence="1" id="KW-0808">Transferase</keyword>
<gene>
    <name evidence="1" type="ORF">Ccrd_014124</name>
</gene>
<dbReference type="InterPro" id="IPR036038">
    <property type="entry name" value="Aminotransferase-like"/>
</dbReference>